<organism evidence="1 2">
    <name type="scientific">Methanosarcina mazei Tuc01</name>
    <dbReference type="NCBI Taxonomy" id="1236903"/>
    <lineage>
        <taxon>Archaea</taxon>
        <taxon>Methanobacteriati</taxon>
        <taxon>Methanobacteriota</taxon>
        <taxon>Stenosarchaea group</taxon>
        <taxon>Methanomicrobia</taxon>
        <taxon>Methanosarcinales</taxon>
        <taxon>Methanosarcinaceae</taxon>
        <taxon>Methanosarcina</taxon>
    </lineage>
</organism>
<protein>
    <submittedName>
        <fullName evidence="1">Uncharacterized protein</fullName>
    </submittedName>
</protein>
<name>M1QKX4_METMZ</name>
<dbReference type="EMBL" id="CP004144">
    <property type="protein sequence ID" value="AGF97644.1"/>
    <property type="molecule type" value="Genomic_DNA"/>
</dbReference>
<dbReference type="Proteomes" id="UP000011718">
    <property type="component" value="Chromosome"/>
</dbReference>
<accession>M1QKX4</accession>
<proteinExistence type="predicted"/>
<evidence type="ECO:0000313" key="1">
    <source>
        <dbReference type="EMBL" id="AGF97644.1"/>
    </source>
</evidence>
<dbReference type="BioCyc" id="MMAZ1236903:G139K-2226-MONOMER"/>
<dbReference type="KEGG" id="mmaz:MmTuc01_2329"/>
<gene>
    <name evidence="1" type="ORF">MmTuc01_2329</name>
</gene>
<dbReference type="AlphaFoldDB" id="M1QKX4"/>
<reference evidence="1 2" key="1">
    <citation type="journal article" date="2013" name="Genome Announc.">
        <title>Complete Genome of a Methanosarcina mazei Strain Isolated from Sediment Samples from an Amazonian Flooded Area.</title>
        <authorList>
            <person name="Assis das Gracas D."/>
            <person name="Thiago Juca Ramos R."/>
            <person name="Vieira Araujo A.C."/>
            <person name="Zahlouth R."/>
            <person name="Ribeiro Carneiro A."/>
            <person name="Souza Lopes T."/>
            <person name="Azevedo Barauna R."/>
            <person name="Azevedo V."/>
            <person name="Cruz Schneider M.P."/>
            <person name="Pellizari V.H."/>
            <person name="Silva A."/>
        </authorList>
    </citation>
    <scope>NUCLEOTIDE SEQUENCE [LARGE SCALE GENOMIC DNA]</scope>
    <source>
        <strain evidence="1 2">Tuc01</strain>
    </source>
</reference>
<sequence>MTDITLGDITLGDITLGNITLVMMEQARRRGWDERTKQGVWN</sequence>
<evidence type="ECO:0000313" key="2">
    <source>
        <dbReference type="Proteomes" id="UP000011718"/>
    </source>
</evidence>
<dbReference type="HOGENOM" id="CLU_3245361_0_0_2"/>